<evidence type="ECO:0000313" key="2">
    <source>
        <dbReference type="EMBL" id="TWI56638.1"/>
    </source>
</evidence>
<gene>
    <name evidence="2" type="ORF">IQ22_01090</name>
</gene>
<comment type="caution">
    <text evidence="2">The sequence shown here is derived from an EMBL/GenBank/DDBJ whole genome shotgun (WGS) entry which is preliminary data.</text>
</comment>
<feature type="signal peptide" evidence="1">
    <location>
        <begin position="1"/>
        <end position="19"/>
    </location>
</feature>
<evidence type="ECO:0000256" key="1">
    <source>
        <dbReference type="SAM" id="SignalP"/>
    </source>
</evidence>
<dbReference type="OrthoDB" id="6899961at2"/>
<evidence type="ECO:0000313" key="3">
    <source>
        <dbReference type="Proteomes" id="UP000316905"/>
    </source>
</evidence>
<dbReference type="NCBIfam" id="TIGR02448">
    <property type="entry name" value="conserverd hypothetical protein"/>
    <property type="match status" value="1"/>
</dbReference>
<dbReference type="Proteomes" id="UP000316905">
    <property type="component" value="Unassembled WGS sequence"/>
</dbReference>
<dbReference type="EMBL" id="VLKY01000003">
    <property type="protein sequence ID" value="TWI56638.1"/>
    <property type="molecule type" value="Genomic_DNA"/>
</dbReference>
<dbReference type="InterPro" id="IPR012661">
    <property type="entry name" value="CHP02448"/>
</dbReference>
<name>A0A562QIP4_9PSED</name>
<feature type="chain" id="PRO_5022038684" evidence="1">
    <location>
        <begin position="20"/>
        <end position="97"/>
    </location>
</feature>
<sequence>MPLRYFVILGTLLATPAFAIDVTTEFVARSLYVTSKVTSAPFDNKLVQAARDDAALFIASNGAQRSATLESALRVLRSQNPHLVASDQELAEAILAQ</sequence>
<reference evidence="2 3" key="1">
    <citation type="journal article" date="2015" name="Stand. Genomic Sci.">
        <title>Genomic Encyclopedia of Bacterial and Archaeal Type Strains, Phase III: the genomes of soil and plant-associated and newly described type strains.</title>
        <authorList>
            <person name="Whitman W.B."/>
            <person name="Woyke T."/>
            <person name="Klenk H.P."/>
            <person name="Zhou Y."/>
            <person name="Lilburn T.G."/>
            <person name="Beck B.J."/>
            <person name="De Vos P."/>
            <person name="Vandamme P."/>
            <person name="Eisen J.A."/>
            <person name="Garrity G."/>
            <person name="Hugenholtz P."/>
            <person name="Kyrpides N.C."/>
        </authorList>
    </citation>
    <scope>NUCLEOTIDE SEQUENCE [LARGE SCALE GENOMIC DNA]</scope>
    <source>
        <strain evidence="2 3">CGMCC 1.6858</strain>
    </source>
</reference>
<organism evidence="2 3">
    <name type="scientific">Pseudomonas duriflava</name>
    <dbReference type="NCBI Taxonomy" id="459528"/>
    <lineage>
        <taxon>Bacteria</taxon>
        <taxon>Pseudomonadati</taxon>
        <taxon>Pseudomonadota</taxon>
        <taxon>Gammaproteobacteria</taxon>
        <taxon>Pseudomonadales</taxon>
        <taxon>Pseudomonadaceae</taxon>
        <taxon>Pseudomonas</taxon>
    </lineage>
</organism>
<protein>
    <submittedName>
        <fullName evidence="2">Uncharacterized protein (TIGR02448 family)</fullName>
    </submittedName>
</protein>
<dbReference type="Pfam" id="PF09498">
    <property type="entry name" value="DUF2388"/>
    <property type="match status" value="1"/>
</dbReference>
<keyword evidence="3" id="KW-1185">Reference proteome</keyword>
<dbReference type="AlphaFoldDB" id="A0A562QIP4"/>
<accession>A0A562QIP4</accession>
<dbReference type="RefSeq" id="WP_145139211.1">
    <property type="nucleotide sequence ID" value="NZ_VLKY01000003.1"/>
</dbReference>
<keyword evidence="1" id="KW-0732">Signal</keyword>
<proteinExistence type="predicted"/>